<proteinExistence type="inferred from homology"/>
<evidence type="ECO:0000256" key="3">
    <source>
        <dbReference type="ARBA" id="ARBA00008655"/>
    </source>
</evidence>
<evidence type="ECO:0000256" key="4">
    <source>
        <dbReference type="ARBA" id="ARBA00022516"/>
    </source>
</evidence>
<accession>A0AA36FXA4</accession>
<comment type="pathway">
    <text evidence="13">Phospholipid metabolism.</text>
</comment>
<keyword evidence="5" id="KW-0808">Transferase</keyword>
<comment type="subcellular location">
    <subcellularLocation>
        <location evidence="1">Membrane</location>
    </subcellularLocation>
</comment>
<keyword evidence="12" id="KW-0012">Acyltransferase</keyword>
<keyword evidence="7 15" id="KW-1133">Transmembrane helix</keyword>
<evidence type="ECO:0000313" key="17">
    <source>
        <dbReference type="EMBL" id="CAJ0570234.1"/>
    </source>
</evidence>
<feature type="transmembrane region" description="Helical" evidence="15">
    <location>
        <begin position="150"/>
        <end position="177"/>
    </location>
</feature>
<dbReference type="SMART" id="SM00563">
    <property type="entry name" value="PlsC"/>
    <property type="match status" value="1"/>
</dbReference>
<dbReference type="EMBL" id="CATQJA010002704">
    <property type="protein sequence ID" value="CAJ0585364.1"/>
    <property type="molecule type" value="Genomic_DNA"/>
</dbReference>
<dbReference type="EMBL" id="CATQJA010002278">
    <property type="protein sequence ID" value="CAJ0570234.1"/>
    <property type="molecule type" value="Genomic_DNA"/>
</dbReference>
<dbReference type="GO" id="GO:0005783">
    <property type="term" value="C:endoplasmic reticulum"/>
    <property type="evidence" value="ECO:0007669"/>
    <property type="project" value="TreeGrafter"/>
</dbReference>
<keyword evidence="19" id="KW-1185">Reference proteome</keyword>
<keyword evidence="9 15" id="KW-0472">Membrane</keyword>
<dbReference type="SUPFAM" id="SSF69593">
    <property type="entry name" value="Glycerol-3-phosphate (1)-acyltransferase"/>
    <property type="match status" value="1"/>
</dbReference>
<evidence type="ECO:0000256" key="15">
    <source>
        <dbReference type="SAM" id="Phobius"/>
    </source>
</evidence>
<dbReference type="AlphaFoldDB" id="A0AA36FXA4"/>
<evidence type="ECO:0000259" key="16">
    <source>
        <dbReference type="SMART" id="SM00563"/>
    </source>
</evidence>
<feature type="compositionally biased region" description="Low complexity" evidence="14">
    <location>
        <begin position="433"/>
        <end position="455"/>
    </location>
</feature>
<evidence type="ECO:0000256" key="12">
    <source>
        <dbReference type="ARBA" id="ARBA00023315"/>
    </source>
</evidence>
<feature type="non-terminal residue" evidence="17">
    <location>
        <position position="1"/>
    </location>
</feature>
<dbReference type="InterPro" id="IPR002123">
    <property type="entry name" value="Plipid/glycerol_acylTrfase"/>
</dbReference>
<evidence type="ECO:0000256" key="13">
    <source>
        <dbReference type="ARBA" id="ARBA00025707"/>
    </source>
</evidence>
<evidence type="ECO:0000256" key="14">
    <source>
        <dbReference type="SAM" id="MobiDB-lite"/>
    </source>
</evidence>
<sequence length="508" mass="57233">MILWLLSIYFGTIIGAVSATVFLIVFGQGWGRLPKMYLKIVAKIQSCFPDIYPENTAPWPSIIEKNPAYKLERLKGTSTACFRHLKTSDEPFELANDSMMAGLEAIIQDEVSGAYERAPSQKDTLLRFTPVNIWSPAQRALFYATLMFRIFFLFPIRFSLLITSFAWVLMVVAISFVKKYSDCERTSISIIYCRLYGASMGFVGKFHERQNRPQKPGIAISNHMSPNDVQMLFADVQHGASYGFVVTGQRHGGLIGVIQKLADRISPCMWLERRNGDERRSFQSEAIKIARESGPVLLFPEGYCSNNTLVFQFRKALFQDAVNIYPMAIKQNGQFGDGFWSEDEFYVHLFRLMISWAVVYEVTYLPKMVKSPEEDPANFATRCQTAIAEAAGITASTFDGGLWYKKEEQKRLRELQQKTCSDRFDEATACLESDSSSSSSSSIGSPPSVSSSGYESLSEALHPSDFVDRQLLGDLDHDCQVSPLPRKKCSQEISNFHFIPSIPEQSAQ</sequence>
<evidence type="ECO:0000256" key="11">
    <source>
        <dbReference type="ARBA" id="ARBA00023264"/>
    </source>
</evidence>
<feature type="domain" description="Phospholipid/glycerol acyltransferase" evidence="16">
    <location>
        <begin position="217"/>
        <end position="332"/>
    </location>
</feature>
<evidence type="ECO:0000256" key="9">
    <source>
        <dbReference type="ARBA" id="ARBA00023136"/>
    </source>
</evidence>
<dbReference type="GO" id="GO:0016020">
    <property type="term" value="C:membrane"/>
    <property type="evidence" value="ECO:0007669"/>
    <property type="project" value="UniProtKB-SubCell"/>
</dbReference>
<comment type="similarity">
    <text evidence="3">Belongs to the 1-acyl-sn-glycerol-3-phosphate acyltransferase family.</text>
</comment>
<evidence type="ECO:0000313" key="18">
    <source>
        <dbReference type="EMBL" id="CAJ0585364.1"/>
    </source>
</evidence>
<dbReference type="Proteomes" id="UP001177023">
    <property type="component" value="Unassembled WGS sequence"/>
</dbReference>
<keyword evidence="4" id="KW-0444">Lipid biosynthesis</keyword>
<evidence type="ECO:0000256" key="5">
    <source>
        <dbReference type="ARBA" id="ARBA00022679"/>
    </source>
</evidence>
<dbReference type="GO" id="GO:0019432">
    <property type="term" value="P:triglyceride biosynthetic process"/>
    <property type="evidence" value="ECO:0007669"/>
    <property type="project" value="TreeGrafter"/>
</dbReference>
<gene>
    <name evidence="18" type="ORF">MSPICULIGERA_LOCUS23390</name>
    <name evidence="17" type="ORF">MSPICULIGERA_LOCUS8678</name>
</gene>
<feature type="transmembrane region" description="Helical" evidence="15">
    <location>
        <begin position="6"/>
        <end position="26"/>
    </location>
</feature>
<evidence type="ECO:0000256" key="2">
    <source>
        <dbReference type="ARBA" id="ARBA00005189"/>
    </source>
</evidence>
<keyword evidence="10" id="KW-0594">Phospholipid biosynthesis</keyword>
<dbReference type="GO" id="GO:0008654">
    <property type="term" value="P:phospholipid biosynthetic process"/>
    <property type="evidence" value="ECO:0007669"/>
    <property type="project" value="UniProtKB-KW"/>
</dbReference>
<comment type="pathway">
    <text evidence="2">Lipid metabolism.</text>
</comment>
<organism evidence="17 19">
    <name type="scientific">Mesorhabditis spiculigera</name>
    <dbReference type="NCBI Taxonomy" id="96644"/>
    <lineage>
        <taxon>Eukaryota</taxon>
        <taxon>Metazoa</taxon>
        <taxon>Ecdysozoa</taxon>
        <taxon>Nematoda</taxon>
        <taxon>Chromadorea</taxon>
        <taxon>Rhabditida</taxon>
        <taxon>Rhabditina</taxon>
        <taxon>Rhabditomorpha</taxon>
        <taxon>Rhabditoidea</taxon>
        <taxon>Rhabditidae</taxon>
        <taxon>Mesorhabditinae</taxon>
        <taxon>Mesorhabditis</taxon>
    </lineage>
</organism>
<evidence type="ECO:0000256" key="1">
    <source>
        <dbReference type="ARBA" id="ARBA00004370"/>
    </source>
</evidence>
<evidence type="ECO:0000256" key="8">
    <source>
        <dbReference type="ARBA" id="ARBA00023098"/>
    </source>
</evidence>
<dbReference type="InterPro" id="IPR045252">
    <property type="entry name" value="LPCAT1-like"/>
</dbReference>
<evidence type="ECO:0000256" key="7">
    <source>
        <dbReference type="ARBA" id="ARBA00022989"/>
    </source>
</evidence>
<dbReference type="PANTHER" id="PTHR23063:SF6">
    <property type="entry name" value="PHOSPHOLIPID_GLYCEROL ACYLTRANSFERASE DOMAIN-CONTAINING PROTEIN"/>
    <property type="match status" value="1"/>
</dbReference>
<keyword evidence="11" id="KW-1208">Phospholipid metabolism</keyword>
<protein>
    <recommendedName>
        <fullName evidence="16">Phospholipid/glycerol acyltransferase domain-containing protein</fullName>
    </recommendedName>
</protein>
<dbReference type="PANTHER" id="PTHR23063">
    <property type="entry name" value="PHOSPHOLIPID ACYLTRANSFERASE"/>
    <property type="match status" value="1"/>
</dbReference>
<evidence type="ECO:0000256" key="10">
    <source>
        <dbReference type="ARBA" id="ARBA00023209"/>
    </source>
</evidence>
<dbReference type="Pfam" id="PF01553">
    <property type="entry name" value="Acyltransferase"/>
    <property type="match status" value="1"/>
</dbReference>
<evidence type="ECO:0000256" key="6">
    <source>
        <dbReference type="ARBA" id="ARBA00022692"/>
    </source>
</evidence>
<evidence type="ECO:0000313" key="19">
    <source>
        <dbReference type="Proteomes" id="UP001177023"/>
    </source>
</evidence>
<feature type="region of interest" description="Disordered" evidence="14">
    <location>
        <begin position="431"/>
        <end position="455"/>
    </location>
</feature>
<name>A0AA36FXA4_9BILA</name>
<keyword evidence="8" id="KW-0443">Lipid metabolism</keyword>
<dbReference type="CDD" id="cd07991">
    <property type="entry name" value="LPLAT_LPCAT1-like"/>
    <property type="match status" value="1"/>
</dbReference>
<comment type="caution">
    <text evidence="17">The sequence shown here is derived from an EMBL/GenBank/DDBJ whole genome shotgun (WGS) entry which is preliminary data.</text>
</comment>
<dbReference type="GO" id="GO:0004366">
    <property type="term" value="F:glycerol-3-phosphate O-acyltransferase activity"/>
    <property type="evidence" value="ECO:0007669"/>
    <property type="project" value="TreeGrafter"/>
</dbReference>
<keyword evidence="6 15" id="KW-0812">Transmembrane</keyword>
<reference evidence="17" key="1">
    <citation type="submission" date="2023-06" db="EMBL/GenBank/DDBJ databases">
        <authorList>
            <person name="Delattre M."/>
        </authorList>
    </citation>
    <scope>NUCLEOTIDE SEQUENCE</scope>
    <source>
        <strain evidence="17">AF72</strain>
    </source>
</reference>